<dbReference type="EMBL" id="CP025257">
    <property type="protein sequence ID" value="AUF83719.1"/>
    <property type="molecule type" value="Genomic_DNA"/>
</dbReference>
<evidence type="ECO:0000313" key="6">
    <source>
        <dbReference type="Proteomes" id="UP000233419"/>
    </source>
</evidence>
<dbReference type="Gene3D" id="3.40.1410.10">
    <property type="entry name" value="Chorismate lyase-like"/>
    <property type="match status" value="1"/>
</dbReference>
<dbReference type="KEGG" id="msyr:CXP39_02830"/>
<dbReference type="SUPFAM" id="SSF64288">
    <property type="entry name" value="Chorismate lyase-like"/>
    <property type="match status" value="1"/>
</dbReference>
<dbReference type="RefSeq" id="WP_027048536.1">
    <property type="nucleotide sequence ID" value="NZ_CP025257.1"/>
</dbReference>
<dbReference type="GO" id="GO:0003677">
    <property type="term" value="F:DNA binding"/>
    <property type="evidence" value="ECO:0007669"/>
    <property type="project" value="UniProtKB-KW"/>
</dbReference>
<keyword evidence="3" id="KW-0804">Transcription</keyword>
<dbReference type="AlphaFoldDB" id="A0A2K9C2L5"/>
<feature type="domain" description="HTH gntR-type" evidence="4">
    <location>
        <begin position="2"/>
        <end position="70"/>
    </location>
</feature>
<evidence type="ECO:0000256" key="3">
    <source>
        <dbReference type="ARBA" id="ARBA00023163"/>
    </source>
</evidence>
<gene>
    <name evidence="5" type="ORF">CXP39_02830</name>
</gene>
<keyword evidence="6" id="KW-1185">Reference proteome</keyword>
<dbReference type="Gene3D" id="1.10.10.10">
    <property type="entry name" value="Winged helix-like DNA-binding domain superfamily/Winged helix DNA-binding domain"/>
    <property type="match status" value="1"/>
</dbReference>
<dbReference type="InterPro" id="IPR050679">
    <property type="entry name" value="Bact_HTH_transcr_reg"/>
</dbReference>
<proteinExistence type="predicted"/>
<dbReference type="InterPro" id="IPR000524">
    <property type="entry name" value="Tscrpt_reg_HTH_GntR"/>
</dbReference>
<reference evidence="5 6" key="1">
    <citation type="submission" date="2017-12" db="EMBL/GenBank/DDBJ databases">
        <title>Mesoplasma syrphidae YJS, Complete Genome.</title>
        <authorList>
            <person name="Knight T.F."/>
            <person name="Citino T."/>
            <person name="Rubinstein R."/>
            <person name="Neuschaefer Z."/>
        </authorList>
    </citation>
    <scope>NUCLEOTIDE SEQUENCE [LARGE SCALE GENOMIC DNA]</scope>
    <source>
        <strain evidence="5 6">YJS</strain>
    </source>
</reference>
<protein>
    <submittedName>
        <fullName evidence="5">GntR family transcriptional regulator</fullName>
    </submittedName>
</protein>
<dbReference type="OrthoDB" id="9816541at2"/>
<dbReference type="InterPro" id="IPR011663">
    <property type="entry name" value="UTRA"/>
</dbReference>
<organism evidence="5 6">
    <name type="scientific">Mesoplasma syrphidae</name>
    <dbReference type="NCBI Taxonomy" id="225999"/>
    <lineage>
        <taxon>Bacteria</taxon>
        <taxon>Bacillati</taxon>
        <taxon>Mycoplasmatota</taxon>
        <taxon>Mollicutes</taxon>
        <taxon>Entomoplasmatales</taxon>
        <taxon>Entomoplasmataceae</taxon>
        <taxon>Mesoplasma</taxon>
    </lineage>
</organism>
<dbReference type="InterPro" id="IPR036390">
    <property type="entry name" value="WH_DNA-bd_sf"/>
</dbReference>
<dbReference type="InterPro" id="IPR028978">
    <property type="entry name" value="Chorismate_lyase_/UTRA_dom_sf"/>
</dbReference>
<dbReference type="GO" id="GO:0045892">
    <property type="term" value="P:negative regulation of DNA-templated transcription"/>
    <property type="evidence" value="ECO:0007669"/>
    <property type="project" value="TreeGrafter"/>
</dbReference>
<dbReference type="PROSITE" id="PS50949">
    <property type="entry name" value="HTH_GNTR"/>
    <property type="match status" value="1"/>
</dbReference>
<keyword evidence="2" id="KW-0238">DNA-binding</keyword>
<dbReference type="GO" id="GO:0003700">
    <property type="term" value="F:DNA-binding transcription factor activity"/>
    <property type="evidence" value="ECO:0007669"/>
    <property type="project" value="InterPro"/>
</dbReference>
<dbReference type="Pfam" id="PF07702">
    <property type="entry name" value="UTRA"/>
    <property type="match status" value="1"/>
</dbReference>
<evidence type="ECO:0000256" key="2">
    <source>
        <dbReference type="ARBA" id="ARBA00023125"/>
    </source>
</evidence>
<keyword evidence="1" id="KW-0805">Transcription regulation</keyword>
<dbReference type="SUPFAM" id="SSF46785">
    <property type="entry name" value="Winged helix' DNA-binding domain"/>
    <property type="match status" value="1"/>
</dbReference>
<dbReference type="SMART" id="SM00345">
    <property type="entry name" value="HTH_GNTR"/>
    <property type="match status" value="1"/>
</dbReference>
<dbReference type="InterPro" id="IPR036388">
    <property type="entry name" value="WH-like_DNA-bd_sf"/>
</dbReference>
<sequence>MEKKWKIVFDYLLNIIKSNEIQDGGLLPSQNRLKTRFKYSEQPIRIAFNKLIELKLVESVPGKGFVVTNKTKSNQLFSFRELFPNSYSEFYDLEEVYVDKELSAQSGFYPGATVYKFKCKRYIEDKIKVYQESWLNKSIFKNVDLRYLKDFGLMEYVDKKTSVKVSHCLKNIYVQKSTPQLNLKLAFEDNEADQAIVDRGLLFDIYNEIIEFRLSYYKMNDFSWEFIEWRS</sequence>
<accession>A0A2K9C2L5</accession>
<evidence type="ECO:0000313" key="5">
    <source>
        <dbReference type="EMBL" id="AUF83719.1"/>
    </source>
</evidence>
<name>A0A2K9C2L5_9MOLU</name>
<dbReference type="Proteomes" id="UP000233419">
    <property type="component" value="Chromosome"/>
</dbReference>
<dbReference type="PANTHER" id="PTHR44846:SF1">
    <property type="entry name" value="MANNOSYL-D-GLYCERATE TRANSPORT_METABOLISM SYSTEM REPRESSOR MNGR-RELATED"/>
    <property type="match status" value="1"/>
</dbReference>
<dbReference type="Pfam" id="PF00392">
    <property type="entry name" value="GntR"/>
    <property type="match status" value="1"/>
</dbReference>
<dbReference type="PANTHER" id="PTHR44846">
    <property type="entry name" value="MANNOSYL-D-GLYCERATE TRANSPORT/METABOLISM SYSTEM REPRESSOR MNGR-RELATED"/>
    <property type="match status" value="1"/>
</dbReference>
<evidence type="ECO:0000256" key="1">
    <source>
        <dbReference type="ARBA" id="ARBA00023015"/>
    </source>
</evidence>
<evidence type="ECO:0000259" key="4">
    <source>
        <dbReference type="PROSITE" id="PS50949"/>
    </source>
</evidence>